<evidence type="ECO:0008006" key="5">
    <source>
        <dbReference type="Google" id="ProtNLM"/>
    </source>
</evidence>
<keyword evidence="2" id="KW-0812">Transmembrane</keyword>
<sequence length="242" mass="26552">MVATRSASRGLTPALDVDTSDRSQKTSSRKNANTRSKRQTRAASGWSHAPTTTTLLWLAISLPLVAWDTGYVLGRPATMPGGWAHSPIWTPYELYGKVDHMYGFKQYNLGNGFTAAQGTLNVIETLLYLVYITIWYRAAPSLGVKESASRRRIAGKSAGLAVLVGFSASVMTVSKTILYWLNEYYSGFDNIGHNEPLDLLLLWIIPNGAWILVPSYLIYQFGSEILDAINIASRATGSVKAD</sequence>
<feature type="compositionally biased region" description="Polar residues" evidence="1">
    <location>
        <begin position="25"/>
        <end position="34"/>
    </location>
</feature>
<feature type="transmembrane region" description="Helical" evidence="2">
    <location>
        <begin position="45"/>
        <end position="66"/>
    </location>
</feature>
<protein>
    <recommendedName>
        <fullName evidence="5">C6 transcription factor</fullName>
    </recommendedName>
</protein>
<reference evidence="3 4" key="1">
    <citation type="journal article" date="2023" name="PLoS ONE">
        <title>Cytospora paraplurivora sp. nov. isolated from orchards with fruit tree decline syndrome in Ontario, Canada.</title>
        <authorList>
            <person name="Ilyukhin E."/>
            <person name="Nguyen H.D.T."/>
            <person name="Castle A.J."/>
            <person name="Ellouze W."/>
        </authorList>
    </citation>
    <scope>NUCLEOTIDE SEQUENCE [LARGE SCALE GENOMIC DNA]</scope>
    <source>
        <strain evidence="3 4">FDS-564</strain>
    </source>
</reference>
<dbReference type="AlphaFoldDB" id="A0AAN9YED3"/>
<dbReference type="EMBL" id="JAJSPL020000031">
    <property type="protein sequence ID" value="KAK7736948.1"/>
    <property type="molecule type" value="Genomic_DNA"/>
</dbReference>
<keyword evidence="2" id="KW-1133">Transmembrane helix</keyword>
<proteinExistence type="predicted"/>
<dbReference type="PANTHER" id="PTHR37919">
    <property type="entry name" value="PROTEIN CBG05606"/>
    <property type="match status" value="1"/>
</dbReference>
<organism evidence="3 4">
    <name type="scientific">Cytospora paraplurivora</name>
    <dbReference type="NCBI Taxonomy" id="2898453"/>
    <lineage>
        <taxon>Eukaryota</taxon>
        <taxon>Fungi</taxon>
        <taxon>Dikarya</taxon>
        <taxon>Ascomycota</taxon>
        <taxon>Pezizomycotina</taxon>
        <taxon>Sordariomycetes</taxon>
        <taxon>Sordariomycetidae</taxon>
        <taxon>Diaporthales</taxon>
        <taxon>Cytosporaceae</taxon>
        <taxon>Cytospora</taxon>
    </lineage>
</organism>
<accession>A0AAN9YED3</accession>
<dbReference type="Proteomes" id="UP001320245">
    <property type="component" value="Unassembled WGS sequence"/>
</dbReference>
<comment type="caution">
    <text evidence="3">The sequence shown here is derived from an EMBL/GenBank/DDBJ whole genome shotgun (WGS) entry which is preliminary data.</text>
</comment>
<feature type="region of interest" description="Disordered" evidence="1">
    <location>
        <begin position="1"/>
        <end position="46"/>
    </location>
</feature>
<feature type="transmembrane region" description="Helical" evidence="2">
    <location>
        <begin position="200"/>
        <end position="219"/>
    </location>
</feature>
<keyword evidence="4" id="KW-1185">Reference proteome</keyword>
<name>A0AAN9YED3_9PEZI</name>
<dbReference type="PANTHER" id="PTHR37919:SF2">
    <property type="entry name" value="EXPERA DOMAIN-CONTAINING PROTEIN"/>
    <property type="match status" value="1"/>
</dbReference>
<evidence type="ECO:0000256" key="2">
    <source>
        <dbReference type="SAM" id="Phobius"/>
    </source>
</evidence>
<keyword evidence="2" id="KW-0472">Membrane</keyword>
<evidence type="ECO:0000313" key="4">
    <source>
        <dbReference type="Proteomes" id="UP001320245"/>
    </source>
</evidence>
<evidence type="ECO:0000256" key="1">
    <source>
        <dbReference type="SAM" id="MobiDB-lite"/>
    </source>
</evidence>
<feature type="transmembrane region" description="Helical" evidence="2">
    <location>
        <begin position="115"/>
        <end position="136"/>
    </location>
</feature>
<gene>
    <name evidence="3" type="ORF">SLS53_006703</name>
</gene>
<evidence type="ECO:0000313" key="3">
    <source>
        <dbReference type="EMBL" id="KAK7736948.1"/>
    </source>
</evidence>
<feature type="transmembrane region" description="Helical" evidence="2">
    <location>
        <begin position="157"/>
        <end position="180"/>
    </location>
</feature>